<dbReference type="EMBL" id="CP091092">
    <property type="protein sequence ID" value="WFN37956.1"/>
    <property type="molecule type" value="Genomic_DNA"/>
</dbReference>
<reference evidence="1" key="1">
    <citation type="submission" date="2022-01" db="EMBL/GenBank/DDBJ databases">
        <title>Complete genome of Methanomicrobium antiquum DSM 21220.</title>
        <authorList>
            <person name="Chen S.-C."/>
            <person name="You Y.-T."/>
            <person name="Zhou Y.-Z."/>
            <person name="Lai M.-C."/>
        </authorList>
    </citation>
    <scope>NUCLEOTIDE SEQUENCE</scope>
    <source>
        <strain evidence="1">DSM 21220</strain>
    </source>
</reference>
<organism evidence="1 2">
    <name type="scientific">Methanomicrobium antiquum</name>
    <dbReference type="NCBI Taxonomy" id="487686"/>
    <lineage>
        <taxon>Archaea</taxon>
        <taxon>Methanobacteriati</taxon>
        <taxon>Methanobacteriota</taxon>
        <taxon>Stenosarchaea group</taxon>
        <taxon>Methanomicrobia</taxon>
        <taxon>Methanomicrobiales</taxon>
        <taxon>Methanomicrobiaceae</taxon>
        <taxon>Methanomicrobium</taxon>
    </lineage>
</organism>
<dbReference type="InterPro" id="IPR047939">
    <property type="entry name" value="BREX_1_PglX"/>
</dbReference>
<dbReference type="GeneID" id="79949210"/>
<accession>A0AAF0FU29</accession>
<dbReference type="AlphaFoldDB" id="A0AAF0FU29"/>
<dbReference type="RefSeq" id="WP_278100792.1">
    <property type="nucleotide sequence ID" value="NZ_CP091092.1"/>
</dbReference>
<sequence>MTTKSKSTSNNPVPNFYRASAEDFKKIPGSPIAYWVSVKNRNIFDKLPSIEKNVVARQGLATGDNNRFLRLWWEANYKNIYFHAESRIQAKESGCCWFPCNKGGEFRKWYGNNEYIVNWENDGLEIRNFRDKNGKLRSRPQNMDYYFLESVSWSDVTSGSNSFRIYPNGFIFDATGHSAFISNRCTKEQLLSFCNNKFTNKIVKILNPTMHFHIGYFNVLPAAFIDEKSAQIIVNRTIQHAKTDWNSYETSWDFETLPILSPEYKSPTIKESYTKLRSYWQEMTDEMQRLEEENNHIFIEAYGLQDELTPDVPLSEITLTCNPHYRYNGNKTEEELEALLLKDTMKELISYAVGCMFGRYSLDKPGLVLANQGETIDDYLEQVQKTAFLPDDDNIIPVLDDEYFKDDIVSRFKDFLKVTFGRENLSANLDFIAKALSDRSTISPEAVIRDYFIKQFYKDHVQTYKKRPIYWMFSSGKNQGFNALIYMHRYDKSTLAKMRTDYLLELESKLIAEVEMLSGDQTKNKARLTKIKNQVEEMQKYDELLNNKSLQQIEIDLDDGVKVNYEKFEGLVRGV</sequence>
<dbReference type="GO" id="GO:0009007">
    <property type="term" value="F:site-specific DNA-methyltransferase (adenine-specific) activity"/>
    <property type="evidence" value="ECO:0007669"/>
    <property type="project" value="UniProtKB-EC"/>
</dbReference>
<dbReference type="GO" id="GO:0032259">
    <property type="term" value="P:methylation"/>
    <property type="evidence" value="ECO:0007669"/>
    <property type="project" value="UniProtKB-KW"/>
</dbReference>
<keyword evidence="1" id="KW-0808">Transferase</keyword>
<proteinExistence type="predicted"/>
<name>A0AAF0FU29_9EURY</name>
<evidence type="ECO:0000313" key="1">
    <source>
        <dbReference type="EMBL" id="WFN37956.1"/>
    </source>
</evidence>
<dbReference type="KEGG" id="manq:L1994_02405"/>
<dbReference type="NCBIfam" id="NF033452">
    <property type="entry name" value="BREX_1_MTaseX"/>
    <property type="match status" value="1"/>
</dbReference>
<keyword evidence="1" id="KW-0489">Methyltransferase</keyword>
<keyword evidence="2" id="KW-1185">Reference proteome</keyword>
<evidence type="ECO:0000313" key="2">
    <source>
        <dbReference type="Proteomes" id="UP001218895"/>
    </source>
</evidence>
<dbReference type="Proteomes" id="UP001218895">
    <property type="component" value="Chromosome"/>
</dbReference>
<protein>
    <submittedName>
        <fullName evidence="1">BREX-1 system adenine-specific DNA-methyltransferase PglX</fullName>
        <ecNumber evidence="1">2.1.1.72</ecNumber>
    </submittedName>
</protein>
<dbReference type="EC" id="2.1.1.72" evidence="1"/>
<gene>
    <name evidence="1" type="primary">pglX</name>
    <name evidence="1" type="ORF">L1994_02405</name>
</gene>